<accession>A0A9P0CR71</accession>
<dbReference type="Proteomes" id="UP001153636">
    <property type="component" value="Chromosome 17"/>
</dbReference>
<evidence type="ECO:0000313" key="3">
    <source>
        <dbReference type="Proteomes" id="UP001153636"/>
    </source>
</evidence>
<dbReference type="GO" id="GO:0032981">
    <property type="term" value="P:mitochondrial respiratory chain complex I assembly"/>
    <property type="evidence" value="ECO:0007669"/>
    <property type="project" value="TreeGrafter"/>
</dbReference>
<dbReference type="InterPro" id="IPR036188">
    <property type="entry name" value="FAD/NAD-bd_sf"/>
</dbReference>
<evidence type="ECO:0000259" key="1">
    <source>
        <dbReference type="Pfam" id="PF01266"/>
    </source>
</evidence>
<dbReference type="AlphaFoldDB" id="A0A9P0CR71"/>
<name>A0A9P0CR71_9CUCU</name>
<organism evidence="2 3">
    <name type="scientific">Psylliodes chrysocephalus</name>
    <dbReference type="NCBI Taxonomy" id="3402493"/>
    <lineage>
        <taxon>Eukaryota</taxon>
        <taxon>Metazoa</taxon>
        <taxon>Ecdysozoa</taxon>
        <taxon>Arthropoda</taxon>
        <taxon>Hexapoda</taxon>
        <taxon>Insecta</taxon>
        <taxon>Pterygota</taxon>
        <taxon>Neoptera</taxon>
        <taxon>Endopterygota</taxon>
        <taxon>Coleoptera</taxon>
        <taxon>Polyphaga</taxon>
        <taxon>Cucujiformia</taxon>
        <taxon>Chrysomeloidea</taxon>
        <taxon>Chrysomelidae</taxon>
        <taxon>Galerucinae</taxon>
        <taxon>Alticini</taxon>
        <taxon>Psylliodes</taxon>
    </lineage>
</organism>
<reference evidence="2" key="1">
    <citation type="submission" date="2022-01" db="EMBL/GenBank/DDBJ databases">
        <authorList>
            <person name="King R."/>
        </authorList>
    </citation>
    <scope>NUCLEOTIDE SEQUENCE</scope>
</reference>
<dbReference type="Gene3D" id="3.30.9.10">
    <property type="entry name" value="D-Amino Acid Oxidase, subunit A, domain 2"/>
    <property type="match status" value="1"/>
</dbReference>
<evidence type="ECO:0000313" key="2">
    <source>
        <dbReference type="EMBL" id="CAH1104460.1"/>
    </source>
</evidence>
<dbReference type="Pfam" id="PF01266">
    <property type="entry name" value="DAO"/>
    <property type="match status" value="1"/>
</dbReference>
<dbReference type="InterPro" id="IPR006076">
    <property type="entry name" value="FAD-dep_OxRdtase"/>
</dbReference>
<dbReference type="Gene3D" id="3.50.50.60">
    <property type="entry name" value="FAD/NAD(P)-binding domain"/>
    <property type="match status" value="1"/>
</dbReference>
<feature type="domain" description="FAD dependent oxidoreductase" evidence="1">
    <location>
        <begin position="71"/>
        <end position="456"/>
    </location>
</feature>
<dbReference type="PANTHER" id="PTHR13847:SF282">
    <property type="entry name" value="LETHAL (2) 37BB"/>
    <property type="match status" value="1"/>
</dbReference>
<proteinExistence type="predicted"/>
<keyword evidence="3" id="KW-1185">Reference proteome</keyword>
<dbReference type="SUPFAM" id="SSF51905">
    <property type="entry name" value="FAD/NAD(P)-binding domain"/>
    <property type="match status" value="1"/>
</dbReference>
<dbReference type="GO" id="GO:0005739">
    <property type="term" value="C:mitochondrion"/>
    <property type="evidence" value="ECO:0007669"/>
    <property type="project" value="GOC"/>
</dbReference>
<dbReference type="PANTHER" id="PTHR13847">
    <property type="entry name" value="SARCOSINE DEHYDROGENASE-RELATED"/>
    <property type="match status" value="1"/>
</dbReference>
<dbReference type="OrthoDB" id="424974at2759"/>
<dbReference type="EMBL" id="OV651829">
    <property type="protein sequence ID" value="CAH1104460.1"/>
    <property type="molecule type" value="Genomic_DNA"/>
</dbReference>
<gene>
    <name evidence="2" type="ORF">PSYICH_LOCUS5507</name>
</gene>
<sequence>MYSRRLNNLCCTIINNKKYLHTSTKLNKREHPLWRTIRILGEDLQFKKRLSPVTSEDYALAISREFPRHADIVIVGGGAIGSSIAYWIKTKSNFDGVKVVVLDKDPTYTKCSTAISMGCLKQQFTLPENVQMACYGAEFLRQLKKNFGMEANVNFNPAGCLLLASDEGAQQLIDNSQFQREYGAINMILSPEQLTKRFPYLDVSDVAVGSLGLEREGWFNAWDMLKYFRRKSIELGAQYLNAEAVDFIFEEREDILVDGVQEATYRGTNEIVVKLPQESETRSIKFAFCIIAAGHESTNVGHLAGIGIQPGMLSVPLPIEKRKRFVYSFNCEDHPPSINSPMIEDYTGINFRREGLGGSFIVGAAPHPDFTPPSESEEDKLKFFNDMVLPCLSRRVPSFKDVKLTGSWSGDYDYNNFDGNGIVGPHPYFINMYLATGFSDKGIQQAPAVGRAVSEMILDGGFKTIDLTRLSFNRFIVDKPMFDVRVT</sequence>
<protein>
    <recommendedName>
        <fullName evidence="1">FAD dependent oxidoreductase domain-containing protein</fullName>
    </recommendedName>
</protein>